<comment type="caution">
    <text evidence="1">The sequence shown here is derived from an EMBL/GenBank/DDBJ whole genome shotgun (WGS) entry which is preliminary data.</text>
</comment>
<evidence type="ECO:0000313" key="2">
    <source>
        <dbReference type="Proteomes" id="UP001165960"/>
    </source>
</evidence>
<reference evidence="1" key="1">
    <citation type="submission" date="2022-04" db="EMBL/GenBank/DDBJ databases">
        <title>Genome of the entomopathogenic fungus Entomophthora muscae.</title>
        <authorList>
            <person name="Elya C."/>
            <person name="Lovett B.R."/>
            <person name="Lee E."/>
            <person name="Macias A.M."/>
            <person name="Hajek A.E."/>
            <person name="De Bivort B.L."/>
            <person name="Kasson M.T."/>
            <person name="De Fine Licht H.H."/>
            <person name="Stajich J.E."/>
        </authorList>
    </citation>
    <scope>NUCLEOTIDE SEQUENCE</scope>
    <source>
        <strain evidence="1">Berkeley</strain>
    </source>
</reference>
<protein>
    <submittedName>
        <fullName evidence="1">Uncharacterized protein</fullName>
    </submittedName>
</protein>
<accession>A0ACC2S2T9</accession>
<keyword evidence="2" id="KW-1185">Reference proteome</keyword>
<dbReference type="EMBL" id="QTSX02005902">
    <property type="protein sequence ID" value="KAJ9056607.1"/>
    <property type="molecule type" value="Genomic_DNA"/>
</dbReference>
<name>A0ACC2S2T9_9FUNG</name>
<sequence length="156" mass="17221">MLAWLLNHSYWCKVASRPLNSPHSELIRTPHISLVPWVSVNPGAPHFSHQFCLPPKSAFLWFSAGPTSQLCLGVYAGYWKVLNEPVPPPIMAQVKRAGLGRPWQGPWLTTPDLKMCLLGVLEQGKASVKPGSPKAAPEVPMLGLKIHHCCQQPFSE</sequence>
<proteinExistence type="predicted"/>
<dbReference type="Proteomes" id="UP001165960">
    <property type="component" value="Unassembled WGS sequence"/>
</dbReference>
<evidence type="ECO:0000313" key="1">
    <source>
        <dbReference type="EMBL" id="KAJ9056607.1"/>
    </source>
</evidence>
<gene>
    <name evidence="1" type="ORF">DSO57_1031212</name>
</gene>
<organism evidence="1 2">
    <name type="scientific">Entomophthora muscae</name>
    <dbReference type="NCBI Taxonomy" id="34485"/>
    <lineage>
        <taxon>Eukaryota</taxon>
        <taxon>Fungi</taxon>
        <taxon>Fungi incertae sedis</taxon>
        <taxon>Zoopagomycota</taxon>
        <taxon>Entomophthoromycotina</taxon>
        <taxon>Entomophthoromycetes</taxon>
        <taxon>Entomophthorales</taxon>
        <taxon>Entomophthoraceae</taxon>
        <taxon>Entomophthora</taxon>
    </lineage>
</organism>